<proteinExistence type="predicted"/>
<dbReference type="PROSITE" id="PS50089">
    <property type="entry name" value="ZF_RING_2"/>
    <property type="match status" value="1"/>
</dbReference>
<dbReference type="Pfam" id="PF13639">
    <property type="entry name" value="zf-RING_2"/>
    <property type="match status" value="1"/>
</dbReference>
<dbReference type="AlphaFoldDB" id="A0A6A5KXY3"/>
<dbReference type="GO" id="GO:0061630">
    <property type="term" value="F:ubiquitin protein ligase activity"/>
    <property type="evidence" value="ECO:0007669"/>
    <property type="project" value="InterPro"/>
</dbReference>
<dbReference type="OrthoDB" id="8062037at2759"/>
<evidence type="ECO:0000256" key="2">
    <source>
        <dbReference type="SAM" id="MobiDB-lite"/>
    </source>
</evidence>
<dbReference type="PANTHER" id="PTHR21540">
    <property type="entry name" value="RING FINGER AND SWIM DOMAIN-CONTAINING PROTEIN 2"/>
    <property type="match status" value="1"/>
</dbReference>
<feature type="region of interest" description="Disordered" evidence="2">
    <location>
        <begin position="20"/>
        <end position="41"/>
    </location>
</feature>
<sequence length="262" mass="29861">MSGFGLEFVLIAHISSQLQPPAAQHGSDKTPSRITQKYPQTHPKNRKAIEGECSICSEEVAGFAKLCYCDACGQNFHSNCLQDWLSRQKTCAMCRSVWMSLPDNLSERGLEDGDTDSFDFYMQWLYTRDIPIGPVDKGKHHRGLRLLFAHVLGEKLEDIAFLQAIRKEIVDDPVEWFLLPFVVWNVYRDTSPKSVFRKFLVDLYAVMGEPRWLAGLRIDKYAAEFTIDLAQALMSRRQNPEADIKQALAEYLPAEEPAQAEE</sequence>
<organism evidence="4 5">
    <name type="scientific">Decorospora gaudefroyi</name>
    <dbReference type="NCBI Taxonomy" id="184978"/>
    <lineage>
        <taxon>Eukaryota</taxon>
        <taxon>Fungi</taxon>
        <taxon>Dikarya</taxon>
        <taxon>Ascomycota</taxon>
        <taxon>Pezizomycotina</taxon>
        <taxon>Dothideomycetes</taxon>
        <taxon>Pleosporomycetidae</taxon>
        <taxon>Pleosporales</taxon>
        <taxon>Pleosporineae</taxon>
        <taxon>Pleosporaceae</taxon>
        <taxon>Decorospora</taxon>
    </lineage>
</organism>
<keyword evidence="1" id="KW-0479">Metal-binding</keyword>
<dbReference type="GO" id="GO:0008270">
    <property type="term" value="F:zinc ion binding"/>
    <property type="evidence" value="ECO:0007669"/>
    <property type="project" value="UniProtKB-KW"/>
</dbReference>
<dbReference type="InterPro" id="IPR013083">
    <property type="entry name" value="Znf_RING/FYVE/PHD"/>
</dbReference>
<reference evidence="4" key="1">
    <citation type="submission" date="2020-01" db="EMBL/GenBank/DDBJ databases">
        <authorList>
            <consortium name="DOE Joint Genome Institute"/>
            <person name="Haridas S."/>
            <person name="Albert R."/>
            <person name="Binder M."/>
            <person name="Bloem J."/>
            <person name="Labutti K."/>
            <person name="Salamov A."/>
            <person name="Andreopoulos B."/>
            <person name="Baker S.E."/>
            <person name="Barry K."/>
            <person name="Bills G."/>
            <person name="Bluhm B.H."/>
            <person name="Cannon C."/>
            <person name="Castanera R."/>
            <person name="Culley D.E."/>
            <person name="Daum C."/>
            <person name="Ezra D."/>
            <person name="Gonzalez J.B."/>
            <person name="Henrissat B."/>
            <person name="Kuo A."/>
            <person name="Liang C."/>
            <person name="Lipzen A."/>
            <person name="Lutzoni F."/>
            <person name="Magnuson J."/>
            <person name="Mondo S."/>
            <person name="Nolan M."/>
            <person name="Ohm R."/>
            <person name="Pangilinan J."/>
            <person name="Park H.-J."/>
            <person name="Ramirez L."/>
            <person name="Alfaro M."/>
            <person name="Sun H."/>
            <person name="Tritt A."/>
            <person name="Yoshinaga Y."/>
            <person name="Zwiers L.-H."/>
            <person name="Turgeon B.G."/>
            <person name="Goodwin S.B."/>
            <person name="Spatafora J.W."/>
            <person name="Crous P.W."/>
            <person name="Grigoriev I.V."/>
        </authorList>
    </citation>
    <scope>NUCLEOTIDE SEQUENCE</scope>
    <source>
        <strain evidence="4">P77</strain>
    </source>
</reference>
<dbReference type="InterPro" id="IPR039903">
    <property type="entry name" value="Zswim2"/>
</dbReference>
<feature type="domain" description="RING-type" evidence="3">
    <location>
        <begin position="53"/>
        <end position="95"/>
    </location>
</feature>
<evidence type="ECO:0000259" key="3">
    <source>
        <dbReference type="PROSITE" id="PS50089"/>
    </source>
</evidence>
<evidence type="ECO:0000256" key="1">
    <source>
        <dbReference type="PROSITE-ProRule" id="PRU00175"/>
    </source>
</evidence>
<dbReference type="Gene3D" id="3.30.40.10">
    <property type="entry name" value="Zinc/RING finger domain, C3HC4 (zinc finger)"/>
    <property type="match status" value="1"/>
</dbReference>
<evidence type="ECO:0000313" key="4">
    <source>
        <dbReference type="EMBL" id="KAF1839674.1"/>
    </source>
</evidence>
<dbReference type="EMBL" id="ML975244">
    <property type="protein sequence ID" value="KAF1839674.1"/>
    <property type="molecule type" value="Genomic_DNA"/>
</dbReference>
<gene>
    <name evidence="4" type="ORF">BDW02DRAFT_604192</name>
</gene>
<dbReference type="Proteomes" id="UP000800040">
    <property type="component" value="Unassembled WGS sequence"/>
</dbReference>
<keyword evidence="1" id="KW-0862">Zinc</keyword>
<dbReference type="SUPFAM" id="SSF57850">
    <property type="entry name" value="RING/U-box"/>
    <property type="match status" value="1"/>
</dbReference>
<accession>A0A6A5KXY3</accession>
<keyword evidence="5" id="KW-1185">Reference proteome</keyword>
<dbReference type="PANTHER" id="PTHR21540:SF0">
    <property type="entry name" value="PHD FAMILY PROTEIN"/>
    <property type="match status" value="1"/>
</dbReference>
<dbReference type="InterPro" id="IPR001841">
    <property type="entry name" value="Znf_RING"/>
</dbReference>
<keyword evidence="1" id="KW-0863">Zinc-finger</keyword>
<protein>
    <recommendedName>
        <fullName evidence="3">RING-type domain-containing protein</fullName>
    </recommendedName>
</protein>
<evidence type="ECO:0000313" key="5">
    <source>
        <dbReference type="Proteomes" id="UP000800040"/>
    </source>
</evidence>
<name>A0A6A5KXY3_9PLEO</name>